<dbReference type="Pfam" id="PF00664">
    <property type="entry name" value="ABC_membrane"/>
    <property type="match status" value="1"/>
</dbReference>
<dbReference type="GO" id="GO:0015421">
    <property type="term" value="F:ABC-type oligopeptide transporter activity"/>
    <property type="evidence" value="ECO:0007669"/>
    <property type="project" value="TreeGrafter"/>
</dbReference>
<comment type="subcellular location">
    <subcellularLocation>
        <location evidence="1">Cell membrane</location>
        <topology evidence="1">Multi-pass membrane protein</topology>
    </subcellularLocation>
</comment>
<dbReference type="Gene3D" id="1.20.1560.10">
    <property type="entry name" value="ABC transporter type 1, transmembrane domain"/>
    <property type="match status" value="1"/>
</dbReference>
<dbReference type="CDD" id="cd03254">
    <property type="entry name" value="ABCC_Glucan_exporter_like"/>
    <property type="match status" value="1"/>
</dbReference>
<dbReference type="Pfam" id="PF00005">
    <property type="entry name" value="ABC_tran"/>
    <property type="match status" value="1"/>
</dbReference>
<keyword evidence="6 8" id="KW-1133">Transmembrane helix</keyword>
<dbReference type="SUPFAM" id="SSF90123">
    <property type="entry name" value="ABC transporter transmembrane region"/>
    <property type="match status" value="1"/>
</dbReference>
<dbReference type="CDD" id="cd18540">
    <property type="entry name" value="ABC_6TM_exporter_like"/>
    <property type="match status" value="1"/>
</dbReference>
<organism evidence="12 13">
    <name type="scientific">Dielma fastidiosa</name>
    <dbReference type="NCBI Taxonomy" id="1034346"/>
    <lineage>
        <taxon>Bacteria</taxon>
        <taxon>Bacillati</taxon>
        <taxon>Bacillota</taxon>
        <taxon>Erysipelotrichia</taxon>
        <taxon>Erysipelotrichales</taxon>
        <taxon>Erysipelotrichaceae</taxon>
        <taxon>Dielma</taxon>
    </lineage>
</organism>
<evidence type="ECO:0000256" key="4">
    <source>
        <dbReference type="ARBA" id="ARBA00022741"/>
    </source>
</evidence>
<keyword evidence="4" id="KW-0547">Nucleotide-binding</keyword>
<dbReference type="Proteomes" id="UP001276902">
    <property type="component" value="Unassembled WGS sequence"/>
</dbReference>
<evidence type="ECO:0000256" key="6">
    <source>
        <dbReference type="ARBA" id="ARBA00022989"/>
    </source>
</evidence>
<keyword evidence="3 8" id="KW-0812">Transmembrane</keyword>
<feature type="domain" description="ABC transmembrane type-1" evidence="10">
    <location>
        <begin position="38"/>
        <end position="319"/>
    </location>
</feature>
<dbReference type="PROSITE" id="PS50893">
    <property type="entry name" value="ABC_TRANSPORTER_2"/>
    <property type="match status" value="1"/>
</dbReference>
<gene>
    <name evidence="12" type="ORF">DES51_11223</name>
    <name evidence="11" type="ORF">MQE39_16375</name>
</gene>
<dbReference type="EMBL" id="JALDAW010000023">
    <property type="protein sequence ID" value="MDY5169693.1"/>
    <property type="molecule type" value="Genomic_DNA"/>
</dbReference>
<dbReference type="PANTHER" id="PTHR43394:SF1">
    <property type="entry name" value="ATP-BINDING CASSETTE SUB-FAMILY B MEMBER 10, MITOCHONDRIAL"/>
    <property type="match status" value="1"/>
</dbReference>
<dbReference type="InterPro" id="IPR039421">
    <property type="entry name" value="Type_1_exporter"/>
</dbReference>
<dbReference type="InterPro" id="IPR027417">
    <property type="entry name" value="P-loop_NTPase"/>
</dbReference>
<dbReference type="PROSITE" id="PS50929">
    <property type="entry name" value="ABC_TM1F"/>
    <property type="match status" value="1"/>
</dbReference>
<dbReference type="InterPro" id="IPR003593">
    <property type="entry name" value="AAA+_ATPase"/>
</dbReference>
<evidence type="ECO:0000256" key="1">
    <source>
        <dbReference type="ARBA" id="ARBA00004651"/>
    </source>
</evidence>
<feature type="transmembrane region" description="Helical" evidence="8">
    <location>
        <begin position="34"/>
        <end position="55"/>
    </location>
</feature>
<feature type="domain" description="ABC transporter" evidence="9">
    <location>
        <begin position="365"/>
        <end position="599"/>
    </location>
</feature>
<feature type="transmembrane region" description="Helical" evidence="8">
    <location>
        <begin position="147"/>
        <end position="170"/>
    </location>
</feature>
<evidence type="ECO:0000313" key="11">
    <source>
        <dbReference type="EMBL" id="MDY5169693.1"/>
    </source>
</evidence>
<keyword evidence="13" id="KW-1185">Reference proteome</keyword>
<proteinExistence type="predicted"/>
<evidence type="ECO:0000259" key="9">
    <source>
        <dbReference type="PROSITE" id="PS50893"/>
    </source>
</evidence>
<feature type="transmembrane region" description="Helical" evidence="8">
    <location>
        <begin position="176"/>
        <end position="194"/>
    </location>
</feature>
<dbReference type="SUPFAM" id="SSF52540">
    <property type="entry name" value="P-loop containing nucleoside triphosphate hydrolases"/>
    <property type="match status" value="1"/>
</dbReference>
<dbReference type="AlphaFoldDB" id="A0A2V2FI72"/>
<dbReference type="InterPro" id="IPR011527">
    <property type="entry name" value="ABC1_TM_dom"/>
</dbReference>
<evidence type="ECO:0000256" key="8">
    <source>
        <dbReference type="SAM" id="Phobius"/>
    </source>
</evidence>
<keyword evidence="5 12" id="KW-0067">ATP-binding</keyword>
<dbReference type="Gene3D" id="3.40.50.300">
    <property type="entry name" value="P-loop containing nucleotide triphosphate hydrolases"/>
    <property type="match status" value="1"/>
</dbReference>
<reference evidence="12 13" key="1">
    <citation type="submission" date="2018-05" db="EMBL/GenBank/DDBJ databases">
        <title>Genomic Encyclopedia of Type Strains, Phase IV (KMG-IV): sequencing the most valuable type-strain genomes for metagenomic binning, comparative biology and taxonomic classification.</title>
        <authorList>
            <person name="Goeker M."/>
        </authorList>
    </citation>
    <scope>NUCLEOTIDE SEQUENCE [LARGE SCALE GENOMIC DNA]</scope>
    <source>
        <strain evidence="12 13">JC118</strain>
    </source>
</reference>
<name>A0A2V2FI72_9FIRM</name>
<dbReference type="GO" id="GO:0005886">
    <property type="term" value="C:plasma membrane"/>
    <property type="evidence" value="ECO:0007669"/>
    <property type="project" value="UniProtKB-SubCell"/>
</dbReference>
<comment type="caution">
    <text evidence="12">The sequence shown here is derived from an EMBL/GenBank/DDBJ whole genome shotgun (WGS) entry which is preliminary data.</text>
</comment>
<protein>
    <submittedName>
        <fullName evidence="11">ABC transporter ATP-binding protein/permease</fullName>
    </submittedName>
    <submittedName>
        <fullName evidence="12">ATP-binding cassette subfamily B protein</fullName>
    </submittedName>
</protein>
<dbReference type="FunFam" id="3.40.50.300:FF:000287">
    <property type="entry name" value="Multidrug ABC transporter ATP-binding protein"/>
    <property type="match status" value="1"/>
</dbReference>
<dbReference type="InterPro" id="IPR036640">
    <property type="entry name" value="ABC1_TM_sf"/>
</dbReference>
<feature type="transmembrane region" description="Helical" evidence="8">
    <location>
        <begin position="75"/>
        <end position="95"/>
    </location>
</feature>
<dbReference type="PANTHER" id="PTHR43394">
    <property type="entry name" value="ATP-DEPENDENT PERMEASE MDL1, MITOCHONDRIAL"/>
    <property type="match status" value="1"/>
</dbReference>
<keyword evidence="2" id="KW-0813">Transport</keyword>
<keyword evidence="7 8" id="KW-0472">Membrane</keyword>
<dbReference type="InterPro" id="IPR003439">
    <property type="entry name" value="ABC_transporter-like_ATP-bd"/>
</dbReference>
<dbReference type="SMART" id="SM00382">
    <property type="entry name" value="AAA"/>
    <property type="match status" value="1"/>
</dbReference>
<reference evidence="11" key="2">
    <citation type="submission" date="2022-03" db="EMBL/GenBank/DDBJ databases">
        <title>First case of bacteraemia caused by Dielma fastidiosa in a patient hospitalised with diverticulitis.</title>
        <authorList>
            <person name="Forman-Ankjaer B."/>
            <person name="Hvid-Jensen F."/>
            <person name="Kobel C.M."/>
            <person name="Greve T."/>
        </authorList>
    </citation>
    <scope>NUCLEOTIDE SEQUENCE</scope>
    <source>
        <strain evidence="11">AUH_DF_2021</strain>
    </source>
</reference>
<evidence type="ECO:0000256" key="5">
    <source>
        <dbReference type="ARBA" id="ARBA00022840"/>
    </source>
</evidence>
<dbReference type="Proteomes" id="UP000247612">
    <property type="component" value="Unassembled WGS sequence"/>
</dbReference>
<feature type="transmembrane region" description="Helical" evidence="8">
    <location>
        <begin position="259"/>
        <end position="278"/>
    </location>
</feature>
<accession>A0A2V2FI72</accession>
<dbReference type="STRING" id="1034346.GCA_000313565_00905"/>
<evidence type="ECO:0000259" key="10">
    <source>
        <dbReference type="PROSITE" id="PS50929"/>
    </source>
</evidence>
<evidence type="ECO:0000256" key="3">
    <source>
        <dbReference type="ARBA" id="ARBA00022692"/>
    </source>
</evidence>
<evidence type="ECO:0000313" key="13">
    <source>
        <dbReference type="Proteomes" id="UP000247612"/>
    </source>
</evidence>
<sequence length="618" mass="69656">MANSILEEKEYQSKAFDRSCWMRMLKILWEEKKVVICLLAANLAFALTDIIFPLFNRYAIDMYVVGQASQESLPIFIAVYAGGIVIRSICLYLYFRYAGGVESSFGKNLRKKCFVKLQNLSFPYFDRTANGWLMARITSDTGRLAEILAWSLMDLIWGAVLIVGITAVMLAVNWKMALAILVAVPFLWFVTMYFQKRLLSAQRKARKSNSKITAGFSESISGAKTTKTLGVEQENYEEFKIKTHDMKTYSMRAARINSLFQPVVFLLSGIVLALLVYIGGNQVLLSVIQFGTLSMFINYAELFFEPLKQIARVLGEMQMAQASGERILSLLDEEVEIDDSDEVKAVYGTLLEPKEENYEPLLGNVEFRHVDFFYNENEKVLSDFNLQVKQGEMIALVGETGSGKSTIVNLLCRFYEPKQGQILMDGKDIQKRSVGWLHSNIGYVLQTPNLFSGTIRDNIRYGRPDATDQEVEDVARLIHAHDFIMHMPKGYDSEVGEGGDMLSTGQKQLLSFARAILSDPSIVILDEATSSIDTESEKVIQLAIKELLAGRTSFVVAHRLSTIVNADKIIVLDHGLIKEMGSHDELMKQKGAYYELYTSQSLLEKQQQLLSIESEPLV</sequence>
<dbReference type="GO" id="GO:0005524">
    <property type="term" value="F:ATP binding"/>
    <property type="evidence" value="ECO:0007669"/>
    <property type="project" value="UniProtKB-KW"/>
</dbReference>
<evidence type="ECO:0000313" key="12">
    <source>
        <dbReference type="EMBL" id="PXX77083.1"/>
    </source>
</evidence>
<evidence type="ECO:0000256" key="7">
    <source>
        <dbReference type="ARBA" id="ARBA00023136"/>
    </source>
</evidence>
<dbReference type="GO" id="GO:0016887">
    <property type="term" value="F:ATP hydrolysis activity"/>
    <property type="evidence" value="ECO:0007669"/>
    <property type="project" value="InterPro"/>
</dbReference>
<dbReference type="RefSeq" id="WP_022937218.1">
    <property type="nucleotide sequence ID" value="NZ_BAABZA010000001.1"/>
</dbReference>
<evidence type="ECO:0000256" key="2">
    <source>
        <dbReference type="ARBA" id="ARBA00022448"/>
    </source>
</evidence>
<dbReference type="OrthoDB" id="9762778at2"/>
<dbReference type="EMBL" id="QJKH01000012">
    <property type="protein sequence ID" value="PXX77083.1"/>
    <property type="molecule type" value="Genomic_DNA"/>
</dbReference>